<proteinExistence type="inferred from homology"/>
<evidence type="ECO:0000256" key="3">
    <source>
        <dbReference type="ARBA" id="ARBA00038101"/>
    </source>
</evidence>
<protein>
    <recommendedName>
        <fullName evidence="5">Protein kinase domain-containing protein</fullName>
    </recommendedName>
</protein>
<dbReference type="InterPro" id="IPR006597">
    <property type="entry name" value="Sel1-like"/>
</dbReference>
<evidence type="ECO:0000259" key="5">
    <source>
        <dbReference type="PROSITE" id="PS50011"/>
    </source>
</evidence>
<dbReference type="Proteomes" id="UP001470230">
    <property type="component" value="Unassembled WGS sequence"/>
</dbReference>
<dbReference type="PROSITE" id="PS00107">
    <property type="entry name" value="PROTEIN_KINASE_ATP"/>
    <property type="match status" value="1"/>
</dbReference>
<evidence type="ECO:0000256" key="2">
    <source>
        <dbReference type="ARBA" id="ARBA00022840"/>
    </source>
</evidence>
<keyword evidence="1 4" id="KW-0547">Nucleotide-binding</keyword>
<evidence type="ECO:0000256" key="4">
    <source>
        <dbReference type="PROSITE-ProRule" id="PRU10141"/>
    </source>
</evidence>
<gene>
    <name evidence="6" type="ORF">M9Y10_018547</name>
</gene>
<dbReference type="SMART" id="SM00220">
    <property type="entry name" value="S_TKc"/>
    <property type="match status" value="1"/>
</dbReference>
<evidence type="ECO:0000313" key="6">
    <source>
        <dbReference type="EMBL" id="KAK8849954.1"/>
    </source>
</evidence>
<dbReference type="Pfam" id="PF08238">
    <property type="entry name" value="Sel1"/>
    <property type="match status" value="9"/>
</dbReference>
<dbReference type="EMBL" id="JAPFFF010000025">
    <property type="protein sequence ID" value="KAK8849954.1"/>
    <property type="molecule type" value="Genomic_DNA"/>
</dbReference>
<dbReference type="SUPFAM" id="SSF56112">
    <property type="entry name" value="Protein kinase-like (PK-like)"/>
    <property type="match status" value="1"/>
</dbReference>
<dbReference type="SMART" id="SM00671">
    <property type="entry name" value="SEL1"/>
    <property type="match status" value="9"/>
</dbReference>
<comment type="caution">
    <text evidence="6">The sequence shown here is derived from an EMBL/GenBank/DDBJ whole genome shotgun (WGS) entry which is preliminary data.</text>
</comment>
<dbReference type="PROSITE" id="PS00108">
    <property type="entry name" value="PROTEIN_KINASE_ST"/>
    <property type="match status" value="1"/>
</dbReference>
<dbReference type="Pfam" id="PF00069">
    <property type="entry name" value="Pkinase"/>
    <property type="match status" value="1"/>
</dbReference>
<dbReference type="Gene3D" id="1.10.510.10">
    <property type="entry name" value="Transferase(Phosphotransferase) domain 1"/>
    <property type="match status" value="1"/>
</dbReference>
<feature type="domain" description="Protein kinase" evidence="5">
    <location>
        <begin position="12"/>
        <end position="287"/>
    </location>
</feature>
<keyword evidence="7" id="KW-1185">Reference proteome</keyword>
<dbReference type="InterPro" id="IPR050767">
    <property type="entry name" value="Sel1_AlgK"/>
</dbReference>
<dbReference type="InterPro" id="IPR011990">
    <property type="entry name" value="TPR-like_helical_dom_sf"/>
</dbReference>
<feature type="binding site" evidence="4">
    <location>
        <position position="41"/>
    </location>
    <ligand>
        <name>ATP</name>
        <dbReference type="ChEBI" id="CHEBI:30616"/>
    </ligand>
</feature>
<dbReference type="Gene3D" id="1.25.40.10">
    <property type="entry name" value="Tetratricopeptide repeat domain"/>
    <property type="match status" value="2"/>
</dbReference>
<keyword evidence="2 4" id="KW-0067">ATP-binding</keyword>
<dbReference type="SUPFAM" id="SSF81901">
    <property type="entry name" value="HCP-like"/>
    <property type="match status" value="2"/>
</dbReference>
<dbReference type="PROSITE" id="PS50011">
    <property type="entry name" value="PROTEIN_KINASE_DOM"/>
    <property type="match status" value="1"/>
</dbReference>
<dbReference type="PANTHER" id="PTHR11102:SF160">
    <property type="entry name" value="ERAD-ASSOCIATED E3 UBIQUITIN-PROTEIN LIGASE COMPONENT HRD3"/>
    <property type="match status" value="1"/>
</dbReference>
<accession>A0ABR2HNR7</accession>
<dbReference type="InterPro" id="IPR011009">
    <property type="entry name" value="Kinase-like_dom_sf"/>
</dbReference>
<dbReference type="InterPro" id="IPR000719">
    <property type="entry name" value="Prot_kinase_dom"/>
</dbReference>
<organism evidence="6 7">
    <name type="scientific">Tritrichomonas musculus</name>
    <dbReference type="NCBI Taxonomy" id="1915356"/>
    <lineage>
        <taxon>Eukaryota</taxon>
        <taxon>Metamonada</taxon>
        <taxon>Parabasalia</taxon>
        <taxon>Tritrichomonadida</taxon>
        <taxon>Tritrichomonadidae</taxon>
        <taxon>Tritrichomonas</taxon>
    </lineage>
</organism>
<comment type="similarity">
    <text evidence="3">Belongs to the sel-1 family.</text>
</comment>
<dbReference type="PANTHER" id="PTHR11102">
    <property type="entry name" value="SEL-1-LIKE PROTEIN"/>
    <property type="match status" value="1"/>
</dbReference>
<dbReference type="InterPro" id="IPR008271">
    <property type="entry name" value="Ser/Thr_kinase_AS"/>
</dbReference>
<name>A0ABR2HNR7_9EUKA</name>
<dbReference type="InterPro" id="IPR017441">
    <property type="entry name" value="Protein_kinase_ATP_BS"/>
</dbReference>
<evidence type="ECO:0000313" key="7">
    <source>
        <dbReference type="Proteomes" id="UP001470230"/>
    </source>
</evidence>
<sequence length="646" mass="74250">MIKEYHIELKKYQPLNTIGEGEFGKVYLIENKQSKQQYAAKVIKNKCSGQSEKKSFKKEIVTYSSIKYPTISQLVGYNFHNFDSKHYPVIVTKYEPNQSLQEMLIKTKTAQTPPEWTDTAKYITLLGTALAMNYLHSINITHKDLKPTNILLNERFYPQISDFVLTQYSEKELSKIFMKKSIANYFYVAPEINIGRPFTSKADVYSFGMIAYEIITNKHSPIQISDIPGEANQKFFKRLTSKEPTERPSFSGICKYIISRNFLTVFPNLNHDEVTTYLDSFKDDPYVIFLHGAFLDDNTSNKIETARLYKLASDKGNDKAMNNYACMLKHGQGVEMNKEEACLYYKKSADKGNSRAMYNYAMMLENGDGVAMNKEEAARYYKMSADKGNDKAMYNYGHMLEHGEGVAANVKEAVRYYRMAIYKGNDHAMNNYALLLKHGDFIDSNKEATIYYYKLSIDRGNPDAMYNYALMLEDGDGVKMDKEKAAHFYKMSADRGNDKAMYNYAYMLEHGEGIAVNKKEAAHYYMLAIEKGNEFAMNNYANMKEKGDGVQMNKNEAAKYYKLAADKGNPVAMKNYAYILEKGYGVEINKNEAARYYKLAIEKGNVSAMFYYAEMLEKDNKKEADYYYIMAADKGNKNAMIKIYNK</sequence>
<reference evidence="6 7" key="1">
    <citation type="submission" date="2024-04" db="EMBL/GenBank/DDBJ databases">
        <title>Tritrichomonas musculus Genome.</title>
        <authorList>
            <person name="Alves-Ferreira E."/>
            <person name="Grigg M."/>
            <person name="Lorenzi H."/>
            <person name="Galac M."/>
        </authorList>
    </citation>
    <scope>NUCLEOTIDE SEQUENCE [LARGE SCALE GENOMIC DNA]</scope>
    <source>
        <strain evidence="6 7">EAF2021</strain>
    </source>
</reference>
<evidence type="ECO:0000256" key="1">
    <source>
        <dbReference type="ARBA" id="ARBA00022741"/>
    </source>
</evidence>